<sequence length="221" mass="23994">GGVAALEPIDAATPVPAAHVSPSIPPTAPPATHLTSTSKRPLTRDSKRLNLETLAAGKEPLNLDIARDLLNISSASPREAQMDNPSKRLEALEAEIKMLKDEVKNLAKQKGKKSMEGEGSIDNSQIEDIYKKLTSLDSRLGKAKTRHDYNIAAFRAIEEFIVGHAKIVSNLSSVPAALWGNEKESKRTIEELDKTDAAHMTALGMFHSWKKVNISVDQAAK</sequence>
<feature type="non-terminal residue" evidence="3">
    <location>
        <position position="221"/>
    </location>
</feature>
<feature type="coiled-coil region" evidence="1">
    <location>
        <begin position="82"/>
        <end position="109"/>
    </location>
</feature>
<name>A0AA38FFA1_TAXCH</name>
<keyword evidence="1" id="KW-0175">Coiled coil</keyword>
<feature type="non-terminal residue" evidence="3">
    <location>
        <position position="1"/>
    </location>
</feature>
<keyword evidence="4" id="KW-1185">Reference proteome</keyword>
<feature type="region of interest" description="Disordered" evidence="2">
    <location>
        <begin position="1"/>
        <end position="46"/>
    </location>
</feature>
<organism evidence="3 4">
    <name type="scientific">Taxus chinensis</name>
    <name type="common">Chinese yew</name>
    <name type="synonym">Taxus wallichiana var. chinensis</name>
    <dbReference type="NCBI Taxonomy" id="29808"/>
    <lineage>
        <taxon>Eukaryota</taxon>
        <taxon>Viridiplantae</taxon>
        <taxon>Streptophyta</taxon>
        <taxon>Embryophyta</taxon>
        <taxon>Tracheophyta</taxon>
        <taxon>Spermatophyta</taxon>
        <taxon>Pinopsida</taxon>
        <taxon>Pinidae</taxon>
        <taxon>Conifers II</taxon>
        <taxon>Cupressales</taxon>
        <taxon>Taxaceae</taxon>
        <taxon>Taxus</taxon>
    </lineage>
</organism>
<evidence type="ECO:0000256" key="2">
    <source>
        <dbReference type="SAM" id="MobiDB-lite"/>
    </source>
</evidence>
<dbReference type="Proteomes" id="UP000824469">
    <property type="component" value="Unassembled WGS sequence"/>
</dbReference>
<protein>
    <submittedName>
        <fullName evidence="3">Uncharacterized protein</fullName>
    </submittedName>
</protein>
<evidence type="ECO:0000313" key="4">
    <source>
        <dbReference type="Proteomes" id="UP000824469"/>
    </source>
</evidence>
<proteinExistence type="predicted"/>
<evidence type="ECO:0000256" key="1">
    <source>
        <dbReference type="SAM" id="Coils"/>
    </source>
</evidence>
<accession>A0AA38FFA1</accession>
<evidence type="ECO:0000313" key="3">
    <source>
        <dbReference type="EMBL" id="KAH9299920.1"/>
    </source>
</evidence>
<dbReference type="EMBL" id="JAHRHJ020000010">
    <property type="protein sequence ID" value="KAH9299920.1"/>
    <property type="molecule type" value="Genomic_DNA"/>
</dbReference>
<dbReference type="AlphaFoldDB" id="A0AA38FFA1"/>
<comment type="caution">
    <text evidence="3">The sequence shown here is derived from an EMBL/GenBank/DDBJ whole genome shotgun (WGS) entry which is preliminary data.</text>
</comment>
<gene>
    <name evidence="3" type="ORF">KI387_044616</name>
</gene>
<reference evidence="3 4" key="1">
    <citation type="journal article" date="2021" name="Nat. Plants">
        <title>The Taxus genome provides insights into paclitaxel biosynthesis.</title>
        <authorList>
            <person name="Xiong X."/>
            <person name="Gou J."/>
            <person name="Liao Q."/>
            <person name="Li Y."/>
            <person name="Zhou Q."/>
            <person name="Bi G."/>
            <person name="Li C."/>
            <person name="Du R."/>
            <person name="Wang X."/>
            <person name="Sun T."/>
            <person name="Guo L."/>
            <person name="Liang H."/>
            <person name="Lu P."/>
            <person name="Wu Y."/>
            <person name="Zhang Z."/>
            <person name="Ro D.K."/>
            <person name="Shang Y."/>
            <person name="Huang S."/>
            <person name="Yan J."/>
        </authorList>
    </citation>
    <scope>NUCLEOTIDE SEQUENCE [LARGE SCALE GENOMIC DNA]</scope>
    <source>
        <strain evidence="3">Ta-2019</strain>
    </source>
</reference>